<gene>
    <name evidence="2" type="ORF">PGT21_006236</name>
    <name evidence="3" type="ORF">PGTUg99_008666</name>
</gene>
<accession>A0A5B0PVL7</accession>
<organism evidence="3 5">
    <name type="scientific">Puccinia graminis f. sp. tritici</name>
    <dbReference type="NCBI Taxonomy" id="56615"/>
    <lineage>
        <taxon>Eukaryota</taxon>
        <taxon>Fungi</taxon>
        <taxon>Dikarya</taxon>
        <taxon>Basidiomycota</taxon>
        <taxon>Pucciniomycotina</taxon>
        <taxon>Pucciniomycetes</taxon>
        <taxon>Pucciniales</taxon>
        <taxon>Pucciniaceae</taxon>
        <taxon>Puccinia</taxon>
    </lineage>
</organism>
<evidence type="ECO:0000313" key="5">
    <source>
        <dbReference type="Proteomes" id="UP000325313"/>
    </source>
</evidence>
<feature type="signal peptide" evidence="1">
    <location>
        <begin position="1"/>
        <end position="22"/>
    </location>
</feature>
<sequence>MRSILALVSLSLAIVFLPSAHSETICSKDAVCDCSPDKPNPKPNPRTGETVCPAPCTCYDLLVKRS</sequence>
<dbReference type="EMBL" id="VDEP01000315">
    <property type="protein sequence ID" value="KAA1104902.1"/>
    <property type="molecule type" value="Genomic_DNA"/>
</dbReference>
<evidence type="ECO:0000313" key="3">
    <source>
        <dbReference type="EMBL" id="KAA1104902.1"/>
    </source>
</evidence>
<evidence type="ECO:0000313" key="4">
    <source>
        <dbReference type="Proteomes" id="UP000324748"/>
    </source>
</evidence>
<protein>
    <submittedName>
        <fullName evidence="3">Uncharacterized protein</fullName>
    </submittedName>
</protein>
<evidence type="ECO:0000256" key="1">
    <source>
        <dbReference type="SAM" id="SignalP"/>
    </source>
</evidence>
<evidence type="ECO:0000313" key="2">
    <source>
        <dbReference type="EMBL" id="KAA1096150.1"/>
    </source>
</evidence>
<comment type="caution">
    <text evidence="3">The sequence shown here is derived from an EMBL/GenBank/DDBJ whole genome shotgun (WGS) entry which is preliminary data.</text>
</comment>
<feature type="chain" id="PRO_5036366457" evidence="1">
    <location>
        <begin position="23"/>
        <end position="66"/>
    </location>
</feature>
<proteinExistence type="predicted"/>
<keyword evidence="1" id="KW-0732">Signal</keyword>
<keyword evidence="4" id="KW-1185">Reference proteome</keyword>
<dbReference type="AlphaFoldDB" id="A0A5B0PVL7"/>
<name>A0A5B0PVL7_PUCGR</name>
<dbReference type="Proteomes" id="UP000324748">
    <property type="component" value="Unassembled WGS sequence"/>
</dbReference>
<dbReference type="Proteomes" id="UP000325313">
    <property type="component" value="Unassembled WGS sequence"/>
</dbReference>
<reference evidence="4 5" key="1">
    <citation type="submission" date="2019-05" db="EMBL/GenBank/DDBJ databases">
        <title>Emergence of the Ug99 lineage of the wheat stem rust pathogen through somatic hybridization.</title>
        <authorList>
            <person name="Li F."/>
            <person name="Upadhyaya N.M."/>
            <person name="Sperschneider J."/>
            <person name="Matny O."/>
            <person name="Nguyen-Phuc H."/>
            <person name="Mago R."/>
            <person name="Raley C."/>
            <person name="Miller M.E."/>
            <person name="Silverstein K.A.T."/>
            <person name="Henningsen E."/>
            <person name="Hirsch C.D."/>
            <person name="Visser B."/>
            <person name="Pretorius Z.A."/>
            <person name="Steffenson B.J."/>
            <person name="Schwessinger B."/>
            <person name="Dodds P.N."/>
            <person name="Figueroa M."/>
        </authorList>
    </citation>
    <scope>NUCLEOTIDE SEQUENCE [LARGE SCALE GENOMIC DNA]</scope>
    <source>
        <strain evidence="2">21-0</strain>
        <strain evidence="3 5">Ug99</strain>
    </source>
</reference>
<dbReference type="EMBL" id="VSWC01000067">
    <property type="protein sequence ID" value="KAA1096150.1"/>
    <property type="molecule type" value="Genomic_DNA"/>
</dbReference>